<dbReference type="Proteomes" id="UP000001544">
    <property type="component" value="Plasmid pBpOF4-02"/>
</dbReference>
<feature type="transmembrane region" description="Helical" evidence="1">
    <location>
        <begin position="12"/>
        <end position="36"/>
    </location>
</feature>
<accession>D3G1U5</accession>
<keyword evidence="1" id="KW-0812">Transmembrane</keyword>
<keyword evidence="1" id="KW-0472">Membrane</keyword>
<proteinExistence type="predicted"/>
<dbReference type="RefSeq" id="WP_012961226.1">
    <property type="nucleotide sequence ID" value="NC_013793.1"/>
</dbReference>
<geneLocation type="plasmid" evidence="2 3">
    <name>pBpOF4-02</name>
</geneLocation>
<evidence type="ECO:0000256" key="1">
    <source>
        <dbReference type="SAM" id="Phobius"/>
    </source>
</evidence>
<sequence length="42" mass="4656">MSKKKTTKSGLTEPLIGLVVGIFMMIVAFLVAYYVFDLVPFS</sequence>
<dbReference type="EMBL" id="CP001880">
    <property type="protein sequence ID" value="ADC52321.1"/>
    <property type="molecule type" value="Genomic_DNA"/>
</dbReference>
<dbReference type="HOGENOM" id="CLU_3247421_0_0_9"/>
<keyword evidence="1" id="KW-1133">Transmembrane helix</keyword>
<organism evidence="2 3">
    <name type="scientific">Alkalihalophilus pseudofirmus (strain ATCC BAA-2126 / JCM 17055 / OF4)</name>
    <name type="common">Bacillus pseudofirmus</name>
    <dbReference type="NCBI Taxonomy" id="398511"/>
    <lineage>
        <taxon>Bacteria</taxon>
        <taxon>Bacillati</taxon>
        <taxon>Bacillota</taxon>
        <taxon>Bacilli</taxon>
        <taxon>Bacillales</taxon>
        <taxon>Bacillaceae</taxon>
        <taxon>Alkalihalophilus</taxon>
    </lineage>
</organism>
<dbReference type="AlphaFoldDB" id="D3G1U5"/>
<gene>
    <name evidence="2" type="ordered locus">BpOF4_21629</name>
</gene>
<evidence type="ECO:0000313" key="2">
    <source>
        <dbReference type="EMBL" id="ADC52321.1"/>
    </source>
</evidence>
<evidence type="ECO:0000313" key="3">
    <source>
        <dbReference type="Proteomes" id="UP000001544"/>
    </source>
</evidence>
<keyword evidence="2" id="KW-0614">Plasmid</keyword>
<dbReference type="KEGG" id="bpf:BpOF4_21629"/>
<protein>
    <submittedName>
        <fullName evidence="2">Uncharacterized protein</fullName>
    </submittedName>
</protein>
<name>D3G1U5_ALKPO</name>
<reference evidence="2 3" key="1">
    <citation type="journal article" date="2011" name="Environ. Microbiol.">
        <title>Genome of alkaliphilic Bacillus pseudofirmus OF4 reveals adaptations that support the ability to grow in an external pH range from 7.5 to 11.4.</title>
        <authorList>
            <person name="Janto B."/>
            <person name="Ahmed A."/>
            <person name="Ito M."/>
            <person name="Liu J."/>
            <person name="Hicks D.B."/>
            <person name="Pagni S."/>
            <person name="Fackelmayer O.J."/>
            <person name="Smith T.A."/>
            <person name="Earl J."/>
            <person name="Elbourne L.D."/>
            <person name="Hassan K."/>
            <person name="Paulsen I.T."/>
            <person name="Kolsto A.B."/>
            <person name="Tourasse N.J."/>
            <person name="Ehrlich G.D."/>
            <person name="Boissy R."/>
            <person name="Ivey D.M."/>
            <person name="Li G."/>
            <person name="Xue Y."/>
            <person name="Ma Y."/>
            <person name="Hu F.Z."/>
            <person name="Krulwich T.A."/>
        </authorList>
    </citation>
    <scope>NUCLEOTIDE SEQUENCE [LARGE SCALE GENOMIC DNA]</scope>
    <source>
        <strain evidence="3">ATCC BAA-2126 / JCM 17055 / OF4</strain>
    </source>
</reference>
<keyword evidence="3" id="KW-1185">Reference proteome</keyword>